<evidence type="ECO:0000259" key="8">
    <source>
        <dbReference type="Pfam" id="PF00171"/>
    </source>
</evidence>
<dbReference type="Pfam" id="PF00171">
    <property type="entry name" value="Aldedh"/>
    <property type="match status" value="1"/>
</dbReference>
<dbReference type="SUPFAM" id="SSF53720">
    <property type="entry name" value="ALDH-like"/>
    <property type="match status" value="1"/>
</dbReference>
<dbReference type="PIRSF" id="PIRSF000151">
    <property type="entry name" value="GPR"/>
    <property type="match status" value="1"/>
</dbReference>
<accession>A0A2P6MKY6</accession>
<evidence type="ECO:0000313" key="10">
    <source>
        <dbReference type="Proteomes" id="UP000243650"/>
    </source>
</evidence>
<dbReference type="InterPro" id="IPR015590">
    <property type="entry name" value="Aldehyde_DH_dom"/>
</dbReference>
<dbReference type="NCBIfam" id="TIGR00407">
    <property type="entry name" value="proA"/>
    <property type="match status" value="1"/>
</dbReference>
<dbReference type="PROSITE" id="PS01223">
    <property type="entry name" value="PROA"/>
    <property type="match status" value="1"/>
</dbReference>
<reference evidence="9 10" key="1">
    <citation type="submission" date="2018-03" db="EMBL/GenBank/DDBJ databases">
        <title>Bacillus urumqiensis sp. nov., a moderately haloalkaliphilic bacterium isolated from a salt lake.</title>
        <authorList>
            <person name="Zhao B."/>
            <person name="Liao Z."/>
        </authorList>
    </citation>
    <scope>NUCLEOTIDE SEQUENCE [LARGE SCALE GENOMIC DNA]</scope>
    <source>
        <strain evidence="9 10">BZ-SZ-XJ18</strain>
    </source>
</reference>
<evidence type="ECO:0000256" key="5">
    <source>
        <dbReference type="ARBA" id="ARBA00023002"/>
    </source>
</evidence>
<dbReference type="EMBL" id="PVNS01000002">
    <property type="protein sequence ID" value="PRO66940.1"/>
    <property type="molecule type" value="Genomic_DNA"/>
</dbReference>
<comment type="catalytic activity">
    <reaction evidence="6 7">
        <text>L-glutamate 5-semialdehyde + phosphate + NADP(+) = L-glutamyl 5-phosphate + NADPH + H(+)</text>
        <dbReference type="Rhea" id="RHEA:19541"/>
        <dbReference type="ChEBI" id="CHEBI:15378"/>
        <dbReference type="ChEBI" id="CHEBI:43474"/>
        <dbReference type="ChEBI" id="CHEBI:57783"/>
        <dbReference type="ChEBI" id="CHEBI:58066"/>
        <dbReference type="ChEBI" id="CHEBI:58274"/>
        <dbReference type="ChEBI" id="CHEBI:58349"/>
        <dbReference type="EC" id="1.2.1.41"/>
    </reaction>
</comment>
<dbReference type="CDD" id="cd07079">
    <property type="entry name" value="ALDH_F18-19_ProA-GPR"/>
    <property type="match status" value="1"/>
</dbReference>
<dbReference type="AlphaFoldDB" id="A0A2P6MKY6"/>
<proteinExistence type="inferred from homology"/>
<dbReference type="InterPro" id="IPR020593">
    <property type="entry name" value="G-glutamylP_reductase_CS"/>
</dbReference>
<keyword evidence="2 7" id="KW-0028">Amino-acid biosynthesis</keyword>
<dbReference type="PANTHER" id="PTHR11063:SF8">
    <property type="entry name" value="DELTA-1-PYRROLINE-5-CARBOXYLATE SYNTHASE"/>
    <property type="match status" value="1"/>
</dbReference>
<gene>
    <name evidence="7" type="primary">proA</name>
    <name evidence="9" type="ORF">C6I21_03185</name>
</gene>
<dbReference type="UniPathway" id="UPA00098">
    <property type="reaction ID" value="UER00360"/>
</dbReference>
<feature type="domain" description="Aldehyde dehydrogenase" evidence="8">
    <location>
        <begin position="9"/>
        <end position="280"/>
    </location>
</feature>
<dbReference type="RefSeq" id="WP_105957976.1">
    <property type="nucleotide sequence ID" value="NZ_PVNS01000002.1"/>
</dbReference>
<keyword evidence="7" id="KW-0963">Cytoplasm</keyword>
<dbReference type="PANTHER" id="PTHR11063">
    <property type="entry name" value="GLUTAMATE SEMIALDEHYDE DEHYDROGENASE"/>
    <property type="match status" value="1"/>
</dbReference>
<evidence type="ECO:0000256" key="1">
    <source>
        <dbReference type="ARBA" id="ARBA00004985"/>
    </source>
</evidence>
<dbReference type="GO" id="GO:0055129">
    <property type="term" value="P:L-proline biosynthetic process"/>
    <property type="evidence" value="ECO:0007669"/>
    <property type="project" value="UniProtKB-UniRule"/>
</dbReference>
<dbReference type="InterPro" id="IPR012134">
    <property type="entry name" value="Glu-5-SA_DH"/>
</dbReference>
<evidence type="ECO:0000256" key="6">
    <source>
        <dbReference type="ARBA" id="ARBA00049024"/>
    </source>
</evidence>
<protein>
    <recommendedName>
        <fullName evidence="7">Gamma-glutamyl phosphate reductase</fullName>
        <shortName evidence="7">GPR</shortName>
        <ecNumber evidence="7">1.2.1.41</ecNumber>
    </recommendedName>
    <alternativeName>
        <fullName evidence="7">Glutamate-5-semialdehyde dehydrogenase</fullName>
    </alternativeName>
    <alternativeName>
        <fullName evidence="7">Glutamyl-gamma-semialdehyde dehydrogenase</fullName>
        <shortName evidence="7">GSA dehydrogenase</shortName>
    </alternativeName>
</protein>
<dbReference type="HAMAP" id="MF_00412">
    <property type="entry name" value="ProA"/>
    <property type="match status" value="1"/>
</dbReference>
<dbReference type="InterPro" id="IPR000965">
    <property type="entry name" value="GPR_dom"/>
</dbReference>
<dbReference type="EC" id="1.2.1.41" evidence="7"/>
<dbReference type="InterPro" id="IPR016162">
    <property type="entry name" value="Ald_DH_N"/>
</dbReference>
<keyword evidence="4 7" id="KW-0521">NADP</keyword>
<dbReference type="InterPro" id="IPR016161">
    <property type="entry name" value="Ald_DH/histidinol_DH"/>
</dbReference>
<dbReference type="InterPro" id="IPR016163">
    <property type="entry name" value="Ald_DH_C"/>
</dbReference>
<evidence type="ECO:0000256" key="3">
    <source>
        <dbReference type="ARBA" id="ARBA00022650"/>
    </source>
</evidence>
<evidence type="ECO:0000256" key="7">
    <source>
        <dbReference type="HAMAP-Rule" id="MF_00412"/>
    </source>
</evidence>
<name>A0A2P6MKY6_ALKUR</name>
<keyword evidence="10" id="KW-1185">Reference proteome</keyword>
<evidence type="ECO:0000313" key="9">
    <source>
        <dbReference type="EMBL" id="PRO66940.1"/>
    </source>
</evidence>
<dbReference type="Gene3D" id="3.40.309.10">
    <property type="entry name" value="Aldehyde Dehydrogenase, Chain A, domain 2"/>
    <property type="match status" value="1"/>
</dbReference>
<dbReference type="GO" id="GO:0050661">
    <property type="term" value="F:NADP binding"/>
    <property type="evidence" value="ECO:0007669"/>
    <property type="project" value="InterPro"/>
</dbReference>
<comment type="caution">
    <text evidence="9">The sequence shown here is derived from an EMBL/GenBank/DDBJ whole genome shotgun (WGS) entry which is preliminary data.</text>
</comment>
<dbReference type="GO" id="GO:0004350">
    <property type="term" value="F:glutamate-5-semialdehyde dehydrogenase activity"/>
    <property type="evidence" value="ECO:0007669"/>
    <property type="project" value="UniProtKB-UniRule"/>
</dbReference>
<comment type="pathway">
    <text evidence="1 7">Amino-acid biosynthesis; L-proline biosynthesis; L-glutamate 5-semialdehyde from L-glutamate: step 2/2.</text>
</comment>
<organism evidence="9 10">
    <name type="scientific">Alkalicoccus urumqiensis</name>
    <name type="common">Bacillus urumqiensis</name>
    <dbReference type="NCBI Taxonomy" id="1548213"/>
    <lineage>
        <taxon>Bacteria</taxon>
        <taxon>Bacillati</taxon>
        <taxon>Bacillota</taxon>
        <taxon>Bacilli</taxon>
        <taxon>Bacillales</taxon>
        <taxon>Bacillaceae</taxon>
        <taxon>Alkalicoccus</taxon>
    </lineage>
</organism>
<comment type="similarity">
    <text evidence="7">Belongs to the gamma-glutamyl phosphate reductase family.</text>
</comment>
<keyword evidence="5 7" id="KW-0560">Oxidoreductase</keyword>
<comment type="subcellular location">
    <subcellularLocation>
        <location evidence="7">Cytoplasm</location>
    </subcellularLocation>
</comment>
<dbReference type="NCBIfam" id="NF001221">
    <property type="entry name" value="PRK00197.1"/>
    <property type="match status" value="1"/>
</dbReference>
<dbReference type="GO" id="GO:0005737">
    <property type="term" value="C:cytoplasm"/>
    <property type="evidence" value="ECO:0007669"/>
    <property type="project" value="UniProtKB-SubCell"/>
</dbReference>
<dbReference type="OrthoDB" id="9809970at2"/>
<evidence type="ECO:0000256" key="2">
    <source>
        <dbReference type="ARBA" id="ARBA00022605"/>
    </source>
</evidence>
<comment type="function">
    <text evidence="7">Catalyzes the NADPH-dependent reduction of L-glutamate 5-phosphate into L-glutamate 5-semialdehyde and phosphate. The product spontaneously undergoes cyclization to form 1-pyrroline-5-carboxylate.</text>
</comment>
<evidence type="ECO:0000256" key="4">
    <source>
        <dbReference type="ARBA" id="ARBA00022857"/>
    </source>
</evidence>
<sequence>MSEVLEKGKKAKLAARRLTSYSEADRQEALHAIAAALLDEKQRILEANEADVSAAVESGMPESLIDRLKLTEERLLHIAEACKAVASLPNPLSSDPRSWERPNGLVISEWKVPLGVVGVIYEARPNVTVDISALALKTGNAVLLRGSSSTIHSNKQIVDVIRKAAAGAGYPEDAVQLIENTDRSLTNELFQARGLVDVLIPRGSKKLIDTVVEKSLVPVIETGAGNCHMYIDAQADVRLARTLAVDAKVQRPSVCNAIENLVIHREWAMSHLSSVINDMELHGVTVTGCETACRMDARIQPASPEDFEQEFNDLKITVKIAEDIYEALDHISTYTTNHSEAIITPDQAHADLFFERIDAAALYHNASTRFTDGEEFGYGAEVGISTQKLHARGPMGLDALTTWKYILQGNGQQKGSLPLSEEK</sequence>
<dbReference type="Proteomes" id="UP000243650">
    <property type="component" value="Unassembled WGS sequence"/>
</dbReference>
<keyword evidence="3 7" id="KW-0641">Proline biosynthesis</keyword>
<dbReference type="Gene3D" id="3.40.605.10">
    <property type="entry name" value="Aldehyde Dehydrogenase, Chain A, domain 1"/>
    <property type="match status" value="1"/>
</dbReference>